<sequence>MLEPSDFHVQWHLDYNPKCSFHQIINSTHVTAKVQPPHIKINPKGRPSHKKGAGADSTKRLPSAHKKIKANWGKTHKKRTIKSQPSKPCKKAKQSSLAVEESKASEELYQSEDEGSEGFTSDNNSKKSNLDNDSEKLTSKSETKSKKMEGSEYLSQILKTYKKYIQDIFNPNNNGNCGFRCLAHALGYPPEDGWFRVRSEMVKEVEENVATYSRLQGVDDSIQKIVVALKVAKISNWIPPAKWLNKMDHQQIMSNTFDSRLEDASQEGARSLQQGAQVPE</sequence>
<organism evidence="2 3">
    <name type="scientific">Puccinia striiformis f. sp. tritici PST-78</name>
    <dbReference type="NCBI Taxonomy" id="1165861"/>
    <lineage>
        <taxon>Eukaryota</taxon>
        <taxon>Fungi</taxon>
        <taxon>Dikarya</taxon>
        <taxon>Basidiomycota</taxon>
        <taxon>Pucciniomycotina</taxon>
        <taxon>Pucciniomycetes</taxon>
        <taxon>Pucciniales</taxon>
        <taxon>Pucciniaceae</taxon>
        <taxon>Puccinia</taxon>
    </lineage>
</organism>
<gene>
    <name evidence="2" type="ORF">PSTG_00274</name>
</gene>
<feature type="compositionally biased region" description="Basic residues" evidence="1">
    <location>
        <begin position="41"/>
        <end position="52"/>
    </location>
</feature>
<feature type="compositionally biased region" description="Basic and acidic residues" evidence="1">
    <location>
        <begin position="124"/>
        <end position="149"/>
    </location>
</feature>
<feature type="compositionally biased region" description="Basic residues" evidence="1">
    <location>
        <begin position="62"/>
        <end position="81"/>
    </location>
</feature>
<evidence type="ECO:0008006" key="4">
    <source>
        <dbReference type="Google" id="ProtNLM"/>
    </source>
</evidence>
<feature type="region of interest" description="Disordered" evidence="1">
    <location>
        <begin position="34"/>
        <end position="149"/>
    </location>
</feature>
<keyword evidence="3" id="KW-1185">Reference proteome</keyword>
<protein>
    <recommendedName>
        <fullName evidence="4">OTU domain-containing protein</fullName>
    </recommendedName>
</protein>
<proteinExistence type="predicted"/>
<evidence type="ECO:0000313" key="2">
    <source>
        <dbReference type="EMBL" id="KNF06391.1"/>
    </source>
</evidence>
<dbReference type="Proteomes" id="UP000054564">
    <property type="component" value="Unassembled WGS sequence"/>
</dbReference>
<dbReference type="AlphaFoldDB" id="A0A0L0W4H0"/>
<reference evidence="3" key="1">
    <citation type="submission" date="2014-03" db="EMBL/GenBank/DDBJ databases">
        <title>The Genome Sequence of Puccinia striiformis f. sp. tritici PST-78.</title>
        <authorList>
            <consortium name="The Broad Institute Genome Sequencing Platform"/>
            <person name="Cuomo C."/>
            <person name="Hulbert S."/>
            <person name="Chen X."/>
            <person name="Walker B."/>
            <person name="Young S.K."/>
            <person name="Zeng Q."/>
            <person name="Gargeya S."/>
            <person name="Fitzgerald M."/>
            <person name="Haas B."/>
            <person name="Abouelleil A."/>
            <person name="Alvarado L."/>
            <person name="Arachchi H.M."/>
            <person name="Berlin A.M."/>
            <person name="Chapman S.B."/>
            <person name="Goldberg J."/>
            <person name="Griggs A."/>
            <person name="Gujja S."/>
            <person name="Hansen M."/>
            <person name="Howarth C."/>
            <person name="Imamovic A."/>
            <person name="Larimer J."/>
            <person name="McCowan C."/>
            <person name="Montmayeur A."/>
            <person name="Murphy C."/>
            <person name="Neiman D."/>
            <person name="Pearson M."/>
            <person name="Priest M."/>
            <person name="Roberts A."/>
            <person name="Saif S."/>
            <person name="Shea T."/>
            <person name="Sisk P."/>
            <person name="Sykes S."/>
            <person name="Wortman J."/>
            <person name="Nusbaum C."/>
            <person name="Birren B."/>
        </authorList>
    </citation>
    <scope>NUCLEOTIDE SEQUENCE [LARGE SCALE GENOMIC DNA]</scope>
    <source>
        <strain evidence="3">race PST-78</strain>
    </source>
</reference>
<comment type="caution">
    <text evidence="2">The sequence shown here is derived from an EMBL/GenBank/DDBJ whole genome shotgun (WGS) entry which is preliminary data.</text>
</comment>
<evidence type="ECO:0000256" key="1">
    <source>
        <dbReference type="SAM" id="MobiDB-lite"/>
    </source>
</evidence>
<dbReference type="CDD" id="cd22744">
    <property type="entry name" value="OTU"/>
    <property type="match status" value="1"/>
</dbReference>
<accession>A0A0L0W4H0</accession>
<name>A0A0L0W4H0_9BASI</name>
<dbReference type="EMBL" id="AJIL01000003">
    <property type="protein sequence ID" value="KNF06391.1"/>
    <property type="molecule type" value="Genomic_DNA"/>
</dbReference>
<evidence type="ECO:0000313" key="3">
    <source>
        <dbReference type="Proteomes" id="UP000054564"/>
    </source>
</evidence>